<proteinExistence type="predicted"/>
<dbReference type="SUPFAM" id="SSF46785">
    <property type="entry name" value="Winged helix' DNA-binding domain"/>
    <property type="match status" value="1"/>
</dbReference>
<dbReference type="Gene3D" id="1.10.1790.10">
    <property type="entry name" value="PRD domain"/>
    <property type="match status" value="1"/>
</dbReference>
<dbReference type="Gene3D" id="1.10.10.10">
    <property type="entry name" value="Winged helix-like DNA-binding domain superfamily/Winged helix DNA-binding domain"/>
    <property type="match status" value="1"/>
</dbReference>
<dbReference type="InterPro" id="IPR036634">
    <property type="entry name" value="PRD_sf"/>
</dbReference>
<dbReference type="Gene3D" id="3.40.930.10">
    <property type="entry name" value="Mannitol-specific EII, Chain A"/>
    <property type="match status" value="1"/>
</dbReference>
<dbReference type="EMBL" id="CP093366">
    <property type="protein sequence ID" value="UQS81911.1"/>
    <property type="molecule type" value="Genomic_DNA"/>
</dbReference>
<protein>
    <submittedName>
        <fullName evidence="4">HTH domain-containing protein</fullName>
    </submittedName>
</protein>
<dbReference type="InterPro" id="IPR002178">
    <property type="entry name" value="PTS_EIIA_type-2_dom"/>
</dbReference>
<dbReference type="InterPro" id="IPR013196">
    <property type="entry name" value="HTH_11"/>
</dbReference>
<dbReference type="InterPro" id="IPR036388">
    <property type="entry name" value="WH-like_DNA-bd_sf"/>
</dbReference>
<reference evidence="4" key="1">
    <citation type="journal article" date="2022" name="Int. J. Syst. Evol. Microbiol.">
        <title>Apilactobacillus apisilvae sp. nov., Nicolia spurrieriana gen. nov. sp. nov., Bombilactobacillus folatiphilus sp. nov. and Bombilactobacillus thymidiniphilus sp. nov., four new lactic acid bacterial isolates from stingless bees Tetragonula carbonaria and Austroplebeia australis.</title>
        <authorList>
            <person name="Oliphant S.A."/>
            <person name="Watson-Haigh N.S."/>
            <person name="Sumby K.M."/>
            <person name="Gardner J."/>
            <person name="Groom S."/>
            <person name="Jiranek V."/>
        </authorList>
    </citation>
    <scope>NUCLEOTIDE SEQUENCE</scope>
    <source>
        <strain evidence="4">SG4_D2</strain>
    </source>
</reference>
<evidence type="ECO:0000313" key="4">
    <source>
        <dbReference type="EMBL" id="UQS81911.1"/>
    </source>
</evidence>
<dbReference type="PROSITE" id="PS51372">
    <property type="entry name" value="PRD_2"/>
    <property type="match status" value="1"/>
</dbReference>
<evidence type="ECO:0000259" key="3">
    <source>
        <dbReference type="PROSITE" id="PS51372"/>
    </source>
</evidence>
<dbReference type="PANTHER" id="PTHR30185:SF12">
    <property type="entry name" value="TRANSCRIPTIONAL REGULATOR MANR"/>
    <property type="match status" value="1"/>
</dbReference>
<dbReference type="RefSeq" id="WP_249514179.1">
    <property type="nucleotide sequence ID" value="NZ_CP093366.1"/>
</dbReference>
<dbReference type="InterPro" id="IPR011608">
    <property type="entry name" value="PRD"/>
</dbReference>
<accession>A0ABY4P8I1</accession>
<gene>
    <name evidence="4" type="ORF">MOO45_06890</name>
</gene>
<dbReference type="SUPFAM" id="SSF55804">
    <property type="entry name" value="Phoshotransferase/anion transport protein"/>
    <property type="match status" value="1"/>
</dbReference>
<dbReference type="Pfam" id="PF08279">
    <property type="entry name" value="HTH_11"/>
    <property type="match status" value="1"/>
</dbReference>
<dbReference type="InterPro" id="IPR016152">
    <property type="entry name" value="PTrfase/Anion_transptr"/>
</dbReference>
<sequence length="622" mass="71317">MNDQDYVLLNFFLKNDSVSISELMGEFNVSKRTILKRIQKLNEDLSQRAIIRHHGVRFYLVIQDFQYINNLQSGKLKESLDLNDLSKRRAKLVLQLIFSTGYIVLDDLAESLSISKGTLNSDLKSFRQVLYQDKYPAKLISATNRGIRLVVDHNYVYGLLLKNFVSDYYRLDQNYYVQTKAGQQIQKALDDLKLTENSKTEILKNFVILKKLIQTNIRMKEMITNYLDVLDLTKLKPLIVACNQGVGCCLTKTEIYFLLQILSVYANSFVCNSKLQIALMQVQKIYSLTLTNIGQELDVTLDFASAYEQIKYHLIFMINRSVFKIQEDAFLSEGLAANYPIASELALITTHIFEQQLDLTISKSELDYLTIDYQMALNKQKSSSAENKVAIVGPVSNSIRHFVAEQMNDIFADKIQMVSFEDDAAFRRTQEHFLLVFSNYPLQMVKSQTPVVRISSIFRKEELQAKIKIFLLMEQIEAGNCTLQLCPLNGQQGYLQATEAMIREEIARGRLSKNFLDLWKKREQQTVNVFSHGIAIPHVVDDTGHKQVLLKIGLYNQAIVYARKQVKIIFLIGIPKQLDTALNKTLSEIYDFIFIVSHNEGIYQNLLHLTPGAPLTKLMEGI</sequence>
<keyword evidence="5" id="KW-1185">Reference proteome</keyword>
<dbReference type="InterPro" id="IPR036390">
    <property type="entry name" value="WH_DNA-bd_sf"/>
</dbReference>
<dbReference type="SUPFAM" id="SSF63520">
    <property type="entry name" value="PTS-regulatory domain, PRD"/>
    <property type="match status" value="1"/>
</dbReference>
<dbReference type="Pfam" id="PF00874">
    <property type="entry name" value="PRD"/>
    <property type="match status" value="1"/>
</dbReference>
<keyword evidence="1" id="KW-0677">Repeat</keyword>
<dbReference type="InterPro" id="IPR050661">
    <property type="entry name" value="BglG_antiterminators"/>
</dbReference>
<dbReference type="PANTHER" id="PTHR30185">
    <property type="entry name" value="CRYPTIC BETA-GLUCOSIDE BGL OPERON ANTITERMINATOR"/>
    <property type="match status" value="1"/>
</dbReference>
<evidence type="ECO:0000259" key="2">
    <source>
        <dbReference type="PROSITE" id="PS51094"/>
    </source>
</evidence>
<name>A0ABY4P8I1_9LACO</name>
<dbReference type="Proteomes" id="UP000831495">
    <property type="component" value="Chromosome"/>
</dbReference>
<dbReference type="PROSITE" id="PS51094">
    <property type="entry name" value="PTS_EIIA_TYPE_2"/>
    <property type="match status" value="1"/>
</dbReference>
<feature type="domain" description="PTS EIIA type-2" evidence="2">
    <location>
        <begin position="474"/>
        <end position="622"/>
    </location>
</feature>
<evidence type="ECO:0000256" key="1">
    <source>
        <dbReference type="ARBA" id="ARBA00022737"/>
    </source>
</evidence>
<feature type="domain" description="PRD" evidence="3">
    <location>
        <begin position="277"/>
        <end position="383"/>
    </location>
</feature>
<evidence type="ECO:0000313" key="5">
    <source>
        <dbReference type="Proteomes" id="UP000831495"/>
    </source>
</evidence>
<organism evidence="4 5">
    <name type="scientific">Bombilactobacillus folatiphilus</name>
    <dbReference type="NCBI Taxonomy" id="2923362"/>
    <lineage>
        <taxon>Bacteria</taxon>
        <taxon>Bacillati</taxon>
        <taxon>Bacillota</taxon>
        <taxon>Bacilli</taxon>
        <taxon>Lactobacillales</taxon>
        <taxon>Lactobacillaceae</taxon>
        <taxon>Bombilactobacillus</taxon>
    </lineage>
</organism>